<feature type="transmembrane region" description="Helical" evidence="1">
    <location>
        <begin position="393"/>
        <end position="414"/>
    </location>
</feature>
<proteinExistence type="predicted"/>
<dbReference type="Proteomes" id="UP000614490">
    <property type="component" value="Unassembled WGS sequence"/>
</dbReference>
<keyword evidence="1" id="KW-0812">Transmembrane</keyword>
<feature type="transmembrane region" description="Helical" evidence="1">
    <location>
        <begin position="464"/>
        <end position="485"/>
    </location>
</feature>
<evidence type="ECO:0000313" key="3">
    <source>
        <dbReference type="Proteomes" id="UP000614490"/>
    </source>
</evidence>
<evidence type="ECO:0000256" key="1">
    <source>
        <dbReference type="SAM" id="Phobius"/>
    </source>
</evidence>
<gene>
    <name evidence="2" type="ORF">H0267_03290</name>
</gene>
<feature type="transmembrane region" description="Helical" evidence="1">
    <location>
        <begin position="20"/>
        <end position="37"/>
    </location>
</feature>
<dbReference type="Gene3D" id="1.10.287.1260">
    <property type="match status" value="2"/>
</dbReference>
<dbReference type="AlphaFoldDB" id="A0A931MUG5"/>
<dbReference type="RefSeq" id="WP_197315852.1">
    <property type="nucleotide sequence ID" value="NZ_JADZSC010000001.1"/>
</dbReference>
<dbReference type="PANTHER" id="PTHR30221:SF1">
    <property type="entry name" value="SMALL-CONDUCTANCE MECHANOSENSITIVE CHANNEL"/>
    <property type="match status" value="1"/>
</dbReference>
<keyword evidence="1" id="KW-0472">Membrane</keyword>
<dbReference type="InterPro" id="IPR011014">
    <property type="entry name" value="MscS_channel_TM-2"/>
</dbReference>
<feature type="transmembrane region" description="Helical" evidence="1">
    <location>
        <begin position="434"/>
        <end position="452"/>
    </location>
</feature>
<keyword evidence="1" id="KW-1133">Transmembrane helix</keyword>
<evidence type="ECO:0000313" key="2">
    <source>
        <dbReference type="EMBL" id="MBH0229229.1"/>
    </source>
</evidence>
<feature type="transmembrane region" description="Helical" evidence="1">
    <location>
        <begin position="71"/>
        <end position="98"/>
    </location>
</feature>
<keyword evidence="3" id="KW-1185">Reference proteome</keyword>
<feature type="transmembrane region" description="Helical" evidence="1">
    <location>
        <begin position="171"/>
        <end position="190"/>
    </location>
</feature>
<feature type="transmembrane region" description="Helical" evidence="1">
    <location>
        <begin position="110"/>
        <end position="132"/>
    </location>
</feature>
<reference evidence="2 3" key="1">
    <citation type="journal article" date="2005" name="Int. J. Syst. Evol. Microbiol.">
        <title>Halobacillus yeomjeoni sp. nov., isolated from a marine solar saltern in Korea.</title>
        <authorList>
            <person name="Yoon J.H."/>
            <person name="Kang S.J."/>
            <person name="Lee C.H."/>
            <person name="Oh H.W."/>
            <person name="Oh T.K."/>
        </authorList>
    </citation>
    <scope>NUCLEOTIDE SEQUENCE [LARGE SCALE GENOMIC DNA]</scope>
    <source>
        <strain evidence="2 3">KCTC 3957</strain>
    </source>
</reference>
<dbReference type="SUPFAM" id="SSF82861">
    <property type="entry name" value="Mechanosensitive channel protein MscS (YggB), transmembrane region"/>
    <property type="match status" value="1"/>
</dbReference>
<dbReference type="NCBIfam" id="NF033912">
    <property type="entry name" value="msc"/>
    <property type="match status" value="1"/>
</dbReference>
<dbReference type="EMBL" id="JADZSC010000001">
    <property type="protein sequence ID" value="MBH0229229.1"/>
    <property type="molecule type" value="Genomic_DNA"/>
</dbReference>
<feature type="transmembrane region" description="Helical" evidence="1">
    <location>
        <begin position="299"/>
        <end position="323"/>
    </location>
</feature>
<protein>
    <submittedName>
        <fullName evidence="2">Mechanosensitive ion channel</fullName>
    </submittedName>
</protein>
<dbReference type="GO" id="GO:0008381">
    <property type="term" value="F:mechanosensitive monoatomic ion channel activity"/>
    <property type="evidence" value="ECO:0007669"/>
    <property type="project" value="InterPro"/>
</dbReference>
<sequence>MNFNSMQQEFFNLAGKLPELILALIVLLLGYIIAKAVEGAVRKGLRKTSWDEKLFQQSEEKRNSKYSSENVIAKVAFWLVMIFAFVWFFNILSLSFIAQPLVSMLSSITGAIPNIIKAALILIFAYVIALLLKKLIQNGGRKAKADKFLIKTKAVEDEESGQKAIDAAAQIVFYLVLLIFLPAVLGALQLEGISAPFAGMLNSILSFIPKLFAAALIFLIGYVVARLVRSILSSFLKSIGTEKLAERFNMNQVFKGTTVSDVIGMIAFILIMIPVTISALETLNIRGISEPAISMLNDILTMLPEIATAILFILVGIALGKILKGIVSSILDRLGFNSLLHKMGLGAIDEGENTTSLSEIVGYIVQILVVFLFVVEAMQILNLTFMVELATGVAAYLPSVLAAILIICFGLWLANLTANLLGNILQSSTGAPHILSLIAKYAIIVFAVFMALDQLGIAESIINTAFMLILGGLALAFGLAFGLGGRDKASKYLEKMDNRLNEVNVNRTDNNDQNNL</sequence>
<feature type="transmembrane region" description="Helical" evidence="1">
    <location>
        <begin position="210"/>
        <end position="232"/>
    </location>
</feature>
<comment type="caution">
    <text evidence="2">The sequence shown here is derived from an EMBL/GenBank/DDBJ whole genome shotgun (WGS) entry which is preliminary data.</text>
</comment>
<feature type="transmembrane region" description="Helical" evidence="1">
    <location>
        <begin position="253"/>
        <end position="279"/>
    </location>
</feature>
<name>A0A931MUG5_9BACI</name>
<organism evidence="2 3">
    <name type="scientific">Halobacillus yeomjeoni</name>
    <dbReference type="NCBI Taxonomy" id="311194"/>
    <lineage>
        <taxon>Bacteria</taxon>
        <taxon>Bacillati</taxon>
        <taxon>Bacillota</taxon>
        <taxon>Bacilli</taxon>
        <taxon>Bacillales</taxon>
        <taxon>Bacillaceae</taxon>
        <taxon>Halobacillus</taxon>
    </lineage>
</organism>
<dbReference type="GO" id="GO:0016020">
    <property type="term" value="C:membrane"/>
    <property type="evidence" value="ECO:0007669"/>
    <property type="project" value="InterPro"/>
</dbReference>
<feature type="transmembrane region" description="Helical" evidence="1">
    <location>
        <begin position="360"/>
        <end position="381"/>
    </location>
</feature>
<accession>A0A931MUG5</accession>
<dbReference type="InterPro" id="IPR008910">
    <property type="entry name" value="MSC_TM_helix"/>
</dbReference>
<dbReference type="PANTHER" id="PTHR30221">
    <property type="entry name" value="SMALL-CONDUCTANCE MECHANOSENSITIVE CHANNEL"/>
    <property type="match status" value="1"/>
</dbReference>
<dbReference type="Pfam" id="PF05552">
    <property type="entry name" value="MS_channel_1st_1"/>
    <property type="match status" value="5"/>
</dbReference>
<dbReference type="InterPro" id="IPR045275">
    <property type="entry name" value="MscS_archaea/bacteria_type"/>
</dbReference>